<feature type="transmembrane region" description="Helical" evidence="1">
    <location>
        <begin position="14"/>
        <end position="37"/>
    </location>
</feature>
<dbReference type="Proteomes" id="UP000248806">
    <property type="component" value="Unassembled WGS sequence"/>
</dbReference>
<comment type="caution">
    <text evidence="2">The sequence shown here is derived from an EMBL/GenBank/DDBJ whole genome shotgun (WGS) entry which is preliminary data.</text>
</comment>
<dbReference type="EMBL" id="QKUF01000036">
    <property type="protein sequence ID" value="PZW21100.1"/>
    <property type="molecule type" value="Genomic_DNA"/>
</dbReference>
<keyword evidence="1" id="KW-0472">Membrane</keyword>
<protein>
    <submittedName>
        <fullName evidence="2">Uncharacterized protein</fullName>
    </submittedName>
</protein>
<sequence>MTNFLRTPVGIMCYSFWMATITSVCAILTSVVYYYLAETDEKKSKMRKRIFTSAGLFLFWLIAAIITQIFFYRAGS</sequence>
<organism evidence="2 3">
    <name type="scientific">Thermosporothrix hazakensis</name>
    <dbReference type="NCBI Taxonomy" id="644383"/>
    <lineage>
        <taxon>Bacteria</taxon>
        <taxon>Bacillati</taxon>
        <taxon>Chloroflexota</taxon>
        <taxon>Ktedonobacteria</taxon>
        <taxon>Ktedonobacterales</taxon>
        <taxon>Thermosporotrichaceae</taxon>
        <taxon>Thermosporothrix</taxon>
    </lineage>
</organism>
<keyword evidence="3" id="KW-1185">Reference proteome</keyword>
<evidence type="ECO:0000256" key="1">
    <source>
        <dbReference type="SAM" id="Phobius"/>
    </source>
</evidence>
<evidence type="ECO:0000313" key="3">
    <source>
        <dbReference type="Proteomes" id="UP000248806"/>
    </source>
</evidence>
<feature type="transmembrane region" description="Helical" evidence="1">
    <location>
        <begin position="49"/>
        <end position="71"/>
    </location>
</feature>
<reference evidence="2 3" key="1">
    <citation type="submission" date="2018-06" db="EMBL/GenBank/DDBJ databases">
        <title>Genomic Encyclopedia of Archaeal and Bacterial Type Strains, Phase II (KMG-II): from individual species to whole genera.</title>
        <authorList>
            <person name="Goeker M."/>
        </authorList>
    </citation>
    <scope>NUCLEOTIDE SEQUENCE [LARGE SCALE GENOMIC DNA]</scope>
    <source>
        <strain evidence="2 3">ATCC BAA-1881</strain>
    </source>
</reference>
<proteinExistence type="predicted"/>
<gene>
    <name evidence="2" type="ORF">EI42_05636</name>
</gene>
<accession>A0A326TXK7</accession>
<keyword evidence="1" id="KW-1133">Transmembrane helix</keyword>
<evidence type="ECO:0000313" key="2">
    <source>
        <dbReference type="EMBL" id="PZW21100.1"/>
    </source>
</evidence>
<dbReference type="AlphaFoldDB" id="A0A326TXK7"/>
<keyword evidence="1" id="KW-0812">Transmembrane</keyword>
<name>A0A326TXK7_THEHA</name>